<dbReference type="EMBL" id="UASN01000022">
    <property type="protein sequence ID" value="SQC17425.1"/>
    <property type="molecule type" value="Genomic_DNA"/>
</dbReference>
<comment type="similarity">
    <text evidence="3">Belongs to the trans-sulfuration enzymes family.</text>
</comment>
<organism evidence="4 5">
    <name type="scientific">Klebsiella pneumoniae</name>
    <dbReference type="NCBI Taxonomy" id="573"/>
    <lineage>
        <taxon>Bacteria</taxon>
        <taxon>Pseudomonadati</taxon>
        <taxon>Pseudomonadota</taxon>
        <taxon>Gammaproteobacteria</taxon>
        <taxon>Enterobacterales</taxon>
        <taxon>Enterobacteriaceae</taxon>
        <taxon>Klebsiella/Raoultella group</taxon>
        <taxon>Klebsiella</taxon>
        <taxon>Klebsiella pneumoniae complex</taxon>
    </lineage>
</organism>
<gene>
    <name evidence="4" type="primary">metB_2</name>
    <name evidence="4" type="ORF">NCTC9601_04691</name>
</gene>
<reference evidence="4 5" key="1">
    <citation type="submission" date="2018-06" db="EMBL/GenBank/DDBJ databases">
        <authorList>
            <consortium name="Pathogen Informatics"/>
            <person name="Doyle S."/>
        </authorList>
    </citation>
    <scope>NUCLEOTIDE SEQUENCE [LARGE SCALE GENOMIC DNA]</scope>
    <source>
        <strain evidence="4 5">NCTC9601</strain>
    </source>
</reference>
<dbReference type="InterPro" id="IPR000277">
    <property type="entry name" value="Cys/Met-Metab_PyrdxlP-dep_enz"/>
</dbReference>
<dbReference type="Proteomes" id="UP000251123">
    <property type="component" value="Unassembled WGS sequence"/>
</dbReference>
<dbReference type="PANTHER" id="PTHR11808:SF75">
    <property type="entry name" value="CYSTATHIONINE GAMMA-SYNTHASE"/>
    <property type="match status" value="1"/>
</dbReference>
<sequence>MESPSNPLLRVVDIAKICGLAREAGAISVVDNTFLSPALQNPLALGADLVLHSCTKYLNGHSDVVAGVVIAKDPTTVTELAWWANNIGVTGSAFDSYLLLRGLRTLSHGWKWRSEMPWRSLSI</sequence>
<name>A0A2X3D9G8_KLEPN</name>
<dbReference type="PROSITE" id="PS00868">
    <property type="entry name" value="CYS_MET_METAB_PP"/>
    <property type="match status" value="1"/>
</dbReference>
<dbReference type="InterPro" id="IPR015424">
    <property type="entry name" value="PyrdxlP-dep_Trfase"/>
</dbReference>
<proteinExistence type="inferred from homology"/>
<dbReference type="Pfam" id="PF01053">
    <property type="entry name" value="Cys_Met_Meta_PP"/>
    <property type="match status" value="1"/>
</dbReference>
<evidence type="ECO:0000313" key="4">
    <source>
        <dbReference type="EMBL" id="SQC17425.1"/>
    </source>
</evidence>
<keyword evidence="4" id="KW-0808">Transferase</keyword>
<accession>A0A2X3D9G8</accession>
<dbReference type="GO" id="GO:0019343">
    <property type="term" value="P:cysteine biosynthetic process via cystathionine"/>
    <property type="evidence" value="ECO:0007669"/>
    <property type="project" value="TreeGrafter"/>
</dbReference>
<dbReference type="InterPro" id="IPR054542">
    <property type="entry name" value="Cys_met_metab_PP"/>
</dbReference>
<dbReference type="PANTHER" id="PTHR11808">
    <property type="entry name" value="TRANS-SULFURATION ENZYME FAMILY MEMBER"/>
    <property type="match status" value="1"/>
</dbReference>
<dbReference type="GO" id="GO:0003962">
    <property type="term" value="F:cystathionine gamma-synthase activity"/>
    <property type="evidence" value="ECO:0007669"/>
    <property type="project" value="UniProtKB-EC"/>
</dbReference>
<evidence type="ECO:0000256" key="3">
    <source>
        <dbReference type="RuleBase" id="RU362118"/>
    </source>
</evidence>
<dbReference type="Gene3D" id="3.40.640.10">
    <property type="entry name" value="Type I PLP-dependent aspartate aminotransferase-like (Major domain)"/>
    <property type="match status" value="1"/>
</dbReference>
<evidence type="ECO:0000313" key="5">
    <source>
        <dbReference type="Proteomes" id="UP000251123"/>
    </source>
</evidence>
<dbReference type="GO" id="GO:0005737">
    <property type="term" value="C:cytoplasm"/>
    <property type="evidence" value="ECO:0007669"/>
    <property type="project" value="TreeGrafter"/>
</dbReference>
<protein>
    <submittedName>
        <fullName evidence="4">Cystathionine gamma-synthase</fullName>
        <ecNumber evidence="4">2.5.1.48</ecNumber>
    </submittedName>
</protein>
<keyword evidence="2 3" id="KW-0663">Pyridoxal phosphate</keyword>
<comment type="cofactor">
    <cofactor evidence="1 3">
        <name>pyridoxal 5'-phosphate</name>
        <dbReference type="ChEBI" id="CHEBI:597326"/>
    </cofactor>
</comment>
<dbReference type="AlphaFoldDB" id="A0A2X3D9G8"/>
<dbReference type="GO" id="GO:0030170">
    <property type="term" value="F:pyridoxal phosphate binding"/>
    <property type="evidence" value="ECO:0007669"/>
    <property type="project" value="InterPro"/>
</dbReference>
<evidence type="ECO:0000256" key="2">
    <source>
        <dbReference type="ARBA" id="ARBA00022898"/>
    </source>
</evidence>
<dbReference type="SUPFAM" id="SSF53383">
    <property type="entry name" value="PLP-dependent transferases"/>
    <property type="match status" value="1"/>
</dbReference>
<dbReference type="GO" id="GO:0019346">
    <property type="term" value="P:transsulfuration"/>
    <property type="evidence" value="ECO:0007669"/>
    <property type="project" value="InterPro"/>
</dbReference>
<evidence type="ECO:0000256" key="1">
    <source>
        <dbReference type="ARBA" id="ARBA00001933"/>
    </source>
</evidence>
<dbReference type="InterPro" id="IPR015421">
    <property type="entry name" value="PyrdxlP-dep_Trfase_major"/>
</dbReference>
<dbReference type="GO" id="GO:0004123">
    <property type="term" value="F:cystathionine gamma-lyase activity"/>
    <property type="evidence" value="ECO:0007669"/>
    <property type="project" value="TreeGrafter"/>
</dbReference>
<dbReference type="EC" id="2.5.1.48" evidence="4"/>